<proteinExistence type="predicted"/>
<dbReference type="Proteomes" id="UP000410492">
    <property type="component" value="Unassembled WGS sequence"/>
</dbReference>
<keyword evidence="2" id="KW-1185">Reference proteome</keyword>
<name>A0A653DN52_CALMS</name>
<protein>
    <submittedName>
        <fullName evidence="1">Uncharacterized protein</fullName>
    </submittedName>
</protein>
<dbReference type="AlphaFoldDB" id="A0A653DN52"/>
<evidence type="ECO:0000313" key="1">
    <source>
        <dbReference type="EMBL" id="VEN61646.1"/>
    </source>
</evidence>
<sequence>MDFLLSIAHTSVSAPTARIGRLLILVAIFSPDFENSMPTVRTYLCA</sequence>
<evidence type="ECO:0000313" key="2">
    <source>
        <dbReference type="Proteomes" id="UP000410492"/>
    </source>
</evidence>
<accession>A0A653DN52</accession>
<reference evidence="1 2" key="1">
    <citation type="submission" date="2019-01" db="EMBL/GenBank/DDBJ databases">
        <authorList>
            <person name="Sayadi A."/>
        </authorList>
    </citation>
    <scope>NUCLEOTIDE SEQUENCE [LARGE SCALE GENOMIC DNA]</scope>
</reference>
<feature type="non-terminal residue" evidence="1">
    <location>
        <position position="46"/>
    </location>
</feature>
<dbReference type="EMBL" id="CAACVG010013271">
    <property type="protein sequence ID" value="VEN61646.1"/>
    <property type="molecule type" value="Genomic_DNA"/>
</dbReference>
<organism evidence="1 2">
    <name type="scientific">Callosobruchus maculatus</name>
    <name type="common">Southern cowpea weevil</name>
    <name type="synonym">Pulse bruchid</name>
    <dbReference type="NCBI Taxonomy" id="64391"/>
    <lineage>
        <taxon>Eukaryota</taxon>
        <taxon>Metazoa</taxon>
        <taxon>Ecdysozoa</taxon>
        <taxon>Arthropoda</taxon>
        <taxon>Hexapoda</taxon>
        <taxon>Insecta</taxon>
        <taxon>Pterygota</taxon>
        <taxon>Neoptera</taxon>
        <taxon>Endopterygota</taxon>
        <taxon>Coleoptera</taxon>
        <taxon>Polyphaga</taxon>
        <taxon>Cucujiformia</taxon>
        <taxon>Chrysomeloidea</taxon>
        <taxon>Chrysomelidae</taxon>
        <taxon>Bruchinae</taxon>
        <taxon>Bruchini</taxon>
        <taxon>Callosobruchus</taxon>
    </lineage>
</organism>
<gene>
    <name evidence="1" type="ORF">CALMAC_LOCUS18990</name>
</gene>